<dbReference type="EC" id="3.2.1.45" evidence="3 6"/>
<dbReference type="PANTHER" id="PTHR11069">
    <property type="entry name" value="GLUCOSYLCERAMIDASE"/>
    <property type="match status" value="1"/>
</dbReference>
<feature type="signal peptide" evidence="7">
    <location>
        <begin position="1"/>
        <end position="19"/>
    </location>
</feature>
<evidence type="ECO:0000259" key="9">
    <source>
        <dbReference type="Pfam" id="PF17189"/>
    </source>
</evidence>
<protein>
    <recommendedName>
        <fullName evidence="3 6">Glucosylceramidase</fullName>
        <ecNumber evidence="3 6">3.2.1.45</ecNumber>
    </recommendedName>
</protein>
<dbReference type="InterPro" id="IPR001139">
    <property type="entry name" value="Glyco_hydro_30"/>
</dbReference>
<dbReference type="PRINTS" id="PR00843">
    <property type="entry name" value="GLHYDRLASE30"/>
</dbReference>
<evidence type="ECO:0000256" key="4">
    <source>
        <dbReference type="ARBA" id="ARBA00022729"/>
    </source>
</evidence>
<dbReference type="Gene3D" id="3.20.20.80">
    <property type="entry name" value="Glycosidases"/>
    <property type="match status" value="1"/>
</dbReference>
<name>A0AAV1IZE4_9NEOP</name>
<evidence type="ECO:0000256" key="6">
    <source>
        <dbReference type="RuleBase" id="RU361188"/>
    </source>
</evidence>
<evidence type="ECO:0000256" key="1">
    <source>
        <dbReference type="ARBA" id="ARBA00001013"/>
    </source>
</evidence>
<keyword evidence="4 7" id="KW-0732">Signal</keyword>
<keyword evidence="6" id="KW-0326">Glycosidase</keyword>
<dbReference type="InterPro" id="IPR017853">
    <property type="entry name" value="GH"/>
</dbReference>
<feature type="domain" description="Glycosyl hydrolase family 30 TIM-barrel" evidence="8">
    <location>
        <begin position="105"/>
        <end position="451"/>
    </location>
</feature>
<accession>A0AAV1IZE4</accession>
<evidence type="ECO:0000256" key="2">
    <source>
        <dbReference type="ARBA" id="ARBA00005382"/>
    </source>
</evidence>
<dbReference type="Pfam" id="PF17189">
    <property type="entry name" value="Glyco_hydro_30C"/>
    <property type="match status" value="1"/>
</dbReference>
<reference evidence="10 11" key="1">
    <citation type="submission" date="2023-11" db="EMBL/GenBank/DDBJ databases">
        <authorList>
            <person name="Okamura Y."/>
        </authorList>
    </citation>
    <scope>NUCLEOTIDE SEQUENCE [LARGE SCALE GENOMIC DNA]</scope>
</reference>
<dbReference type="PANTHER" id="PTHR11069:SF23">
    <property type="entry name" value="LYSOSOMAL ACID GLUCOSYLCERAMIDASE"/>
    <property type="match status" value="1"/>
</dbReference>
<feature type="domain" description="Glycosyl hydrolase family 30 beta sandwich" evidence="9">
    <location>
        <begin position="484"/>
        <end position="532"/>
    </location>
</feature>
<comment type="caution">
    <text evidence="10">The sequence shown here is derived from an EMBL/GenBank/DDBJ whole genome shotgun (WGS) entry which is preliminary data.</text>
</comment>
<keyword evidence="11" id="KW-1185">Reference proteome</keyword>
<proteinExistence type="inferred from homology"/>
<evidence type="ECO:0000256" key="7">
    <source>
        <dbReference type="SAM" id="SignalP"/>
    </source>
</evidence>
<dbReference type="AlphaFoldDB" id="A0AAV1IZE4"/>
<evidence type="ECO:0000259" key="8">
    <source>
        <dbReference type="Pfam" id="PF02055"/>
    </source>
</evidence>
<evidence type="ECO:0000256" key="3">
    <source>
        <dbReference type="ARBA" id="ARBA00012658"/>
    </source>
</evidence>
<evidence type="ECO:0000313" key="10">
    <source>
        <dbReference type="EMBL" id="CAK1541494.1"/>
    </source>
</evidence>
<organism evidence="10 11">
    <name type="scientific">Leptosia nina</name>
    <dbReference type="NCBI Taxonomy" id="320188"/>
    <lineage>
        <taxon>Eukaryota</taxon>
        <taxon>Metazoa</taxon>
        <taxon>Ecdysozoa</taxon>
        <taxon>Arthropoda</taxon>
        <taxon>Hexapoda</taxon>
        <taxon>Insecta</taxon>
        <taxon>Pterygota</taxon>
        <taxon>Neoptera</taxon>
        <taxon>Endopterygota</taxon>
        <taxon>Lepidoptera</taxon>
        <taxon>Glossata</taxon>
        <taxon>Ditrysia</taxon>
        <taxon>Papilionoidea</taxon>
        <taxon>Pieridae</taxon>
        <taxon>Pierinae</taxon>
        <taxon>Leptosia</taxon>
    </lineage>
</organism>
<dbReference type="Proteomes" id="UP001497472">
    <property type="component" value="Unassembled WGS sequence"/>
</dbReference>
<dbReference type="EMBL" id="CAVLEF010000002">
    <property type="protein sequence ID" value="CAK1541494.1"/>
    <property type="molecule type" value="Genomic_DNA"/>
</dbReference>
<dbReference type="SUPFAM" id="SSF51011">
    <property type="entry name" value="Glycosyl hydrolase domain"/>
    <property type="match status" value="1"/>
</dbReference>
<evidence type="ECO:0000313" key="11">
    <source>
        <dbReference type="Proteomes" id="UP001497472"/>
    </source>
</evidence>
<dbReference type="GO" id="GO:0004348">
    <property type="term" value="F:glucosylceramidase activity"/>
    <property type="evidence" value="ECO:0007669"/>
    <property type="project" value="UniProtKB-EC"/>
</dbReference>
<feature type="chain" id="PRO_5043550281" description="Glucosylceramidase" evidence="7">
    <location>
        <begin position="20"/>
        <end position="541"/>
    </location>
</feature>
<keyword evidence="6" id="KW-0443">Lipid metabolism</keyword>
<dbReference type="InterPro" id="IPR033452">
    <property type="entry name" value="GH30_C"/>
</dbReference>
<dbReference type="InterPro" id="IPR033453">
    <property type="entry name" value="Glyco_hydro_30_TIM-barrel"/>
</dbReference>
<sequence>MDTKLVSLLSIVLSAICRADTDIPCNQRINDGYPNHIVCVCNATYCDTISRIEPKPGTYITYTSSQAGSRYLKGIGRIAKAIKTNDGTYEKVFEINPNKQYQTIFGFGGAVTDATAINFKVLPEGAQNNWLDSYFSEDGIKYNMLRIPIASSDFSETPYYYNEYPENDEDLTNFTYTPQDINYKIPLLLGAMETASEEVWALASTWSPPKWMKIVDEITATSRLKIEYYQTFADYHCNFIRLYEAAGVPIWGVTTSNEPIDGSMVSVPFGPQNTLGWTAFSMMKWLKNNFGPTMKSCNGKSRIILATDDQRYMLPLWADVIVAQEEVSQYVDGYALHAYADQSTPGDIVESNLKKSPTKFVLGTEFCHSTGSGPKVDLGSWDRGELYAVTILDNLVNNYVGFIDWNMILDLQGGPNWSENYVDSPTIVNATSGEFYKQPMFYVMGHFSKWVPRGSKRISTVRRSPVKYTPDKNNIYDKSPERKDIYDHVAFLTPKNTIVVIIANYYDAQTAALLIGSKQVTVFLEAHSVVTVEFNNPIRSP</sequence>
<dbReference type="Pfam" id="PF02055">
    <property type="entry name" value="Glyco_hydro_30"/>
    <property type="match status" value="1"/>
</dbReference>
<dbReference type="GO" id="GO:0016020">
    <property type="term" value="C:membrane"/>
    <property type="evidence" value="ECO:0007669"/>
    <property type="project" value="GOC"/>
</dbReference>
<gene>
    <name evidence="10" type="ORF">LNINA_LOCUS1475</name>
</gene>
<dbReference type="SUPFAM" id="SSF51445">
    <property type="entry name" value="(Trans)glycosidases"/>
    <property type="match status" value="1"/>
</dbReference>
<comment type="similarity">
    <text evidence="2 6">Belongs to the glycosyl hydrolase 30 family.</text>
</comment>
<keyword evidence="6" id="KW-0746">Sphingolipid metabolism</keyword>
<comment type="catalytic activity">
    <reaction evidence="1">
        <text>a beta-D-glucosyl-(1&lt;-&gt;1')-N-acylsphing-4-enine + H2O = an N-acylsphing-4-enine + D-glucose</text>
        <dbReference type="Rhea" id="RHEA:13269"/>
        <dbReference type="ChEBI" id="CHEBI:4167"/>
        <dbReference type="ChEBI" id="CHEBI:15377"/>
        <dbReference type="ChEBI" id="CHEBI:22801"/>
        <dbReference type="ChEBI" id="CHEBI:52639"/>
        <dbReference type="EC" id="3.2.1.45"/>
    </reaction>
    <physiologicalReaction direction="left-to-right" evidence="1">
        <dbReference type="Rhea" id="RHEA:13270"/>
    </physiologicalReaction>
</comment>
<dbReference type="GO" id="GO:0006680">
    <property type="term" value="P:glucosylceramide catabolic process"/>
    <property type="evidence" value="ECO:0007669"/>
    <property type="project" value="TreeGrafter"/>
</dbReference>
<evidence type="ECO:0000256" key="5">
    <source>
        <dbReference type="ARBA" id="ARBA00022801"/>
    </source>
</evidence>
<keyword evidence="5 6" id="KW-0378">Hydrolase</keyword>